<gene>
    <name evidence="2" type="ORF">DES53_108214</name>
</gene>
<dbReference type="PROSITE" id="PS51257">
    <property type="entry name" value="PROKAR_LIPOPROTEIN"/>
    <property type="match status" value="1"/>
</dbReference>
<feature type="signal peptide" evidence="1">
    <location>
        <begin position="1"/>
        <end position="24"/>
    </location>
</feature>
<sequence>MKSLPALFAAAACLLLASCASPIAKRIERNPDIYNKLSERHKSLVSRGEVEEGMSKQAVFIAWGRPDRAFRGSRNGRAMEQWSYLAYDAVPGGWYGPGWGYGGWYGARGGYGYCYDPFYSYQPMVNYVPYERAKVEFSNSKVTAWTR</sequence>
<feature type="chain" id="PRO_5017008404" description="DUF4136 domain-containing protein" evidence="1">
    <location>
        <begin position="25"/>
        <end position="147"/>
    </location>
</feature>
<dbReference type="EMBL" id="QNRR01000008">
    <property type="protein sequence ID" value="RBP40507.1"/>
    <property type="molecule type" value="Genomic_DNA"/>
</dbReference>
<evidence type="ECO:0000313" key="2">
    <source>
        <dbReference type="EMBL" id="RBP40507.1"/>
    </source>
</evidence>
<keyword evidence="1" id="KW-0732">Signal</keyword>
<name>A0A366HDQ1_9BACT</name>
<proteinExistence type="predicted"/>
<dbReference type="AlphaFoldDB" id="A0A366HDQ1"/>
<evidence type="ECO:0000313" key="3">
    <source>
        <dbReference type="Proteomes" id="UP000253426"/>
    </source>
</evidence>
<dbReference type="OrthoDB" id="193216at2"/>
<dbReference type="RefSeq" id="WP_113960369.1">
    <property type="nucleotide sequence ID" value="NZ_QNRR01000008.1"/>
</dbReference>
<comment type="caution">
    <text evidence="2">The sequence shown here is derived from an EMBL/GenBank/DDBJ whole genome shotgun (WGS) entry which is preliminary data.</text>
</comment>
<protein>
    <recommendedName>
        <fullName evidence="4">DUF4136 domain-containing protein</fullName>
    </recommendedName>
</protein>
<dbReference type="Proteomes" id="UP000253426">
    <property type="component" value="Unassembled WGS sequence"/>
</dbReference>
<keyword evidence="3" id="KW-1185">Reference proteome</keyword>
<organism evidence="2 3">
    <name type="scientific">Roseimicrobium gellanilyticum</name>
    <dbReference type="NCBI Taxonomy" id="748857"/>
    <lineage>
        <taxon>Bacteria</taxon>
        <taxon>Pseudomonadati</taxon>
        <taxon>Verrucomicrobiota</taxon>
        <taxon>Verrucomicrobiia</taxon>
        <taxon>Verrucomicrobiales</taxon>
        <taxon>Verrucomicrobiaceae</taxon>
        <taxon>Roseimicrobium</taxon>
    </lineage>
</organism>
<evidence type="ECO:0008006" key="4">
    <source>
        <dbReference type="Google" id="ProtNLM"/>
    </source>
</evidence>
<reference evidence="2 3" key="1">
    <citation type="submission" date="2018-06" db="EMBL/GenBank/DDBJ databases">
        <title>Genomic Encyclopedia of Type Strains, Phase IV (KMG-IV): sequencing the most valuable type-strain genomes for metagenomic binning, comparative biology and taxonomic classification.</title>
        <authorList>
            <person name="Goeker M."/>
        </authorList>
    </citation>
    <scope>NUCLEOTIDE SEQUENCE [LARGE SCALE GENOMIC DNA]</scope>
    <source>
        <strain evidence="2 3">DSM 25532</strain>
    </source>
</reference>
<accession>A0A366HDQ1</accession>
<evidence type="ECO:0000256" key="1">
    <source>
        <dbReference type="SAM" id="SignalP"/>
    </source>
</evidence>